<sequence>MKAKSALKPLKRIFCCCCAVSSDEKEVFARPVRSPNFDGTADTCVGGRRSGHDDEFEGGGCGIAIENHNIINNNESDSGLQLIPEFDLQNSVSEFSQELGTNTDFSARERHNHGSQGLDSIMNHETVASPCP</sequence>
<name>A0A437A7C6_ARTFL</name>
<comment type="caution">
    <text evidence="2">The sequence shown here is derived from an EMBL/GenBank/DDBJ whole genome shotgun (WGS) entry which is preliminary data.</text>
</comment>
<accession>A0A437A7C6</accession>
<feature type="region of interest" description="Disordered" evidence="1">
    <location>
        <begin position="111"/>
        <end position="132"/>
    </location>
</feature>
<dbReference type="Proteomes" id="UP000283090">
    <property type="component" value="Unassembled WGS sequence"/>
</dbReference>
<dbReference type="GeneID" id="93587650"/>
<evidence type="ECO:0000256" key="1">
    <source>
        <dbReference type="SAM" id="MobiDB-lite"/>
    </source>
</evidence>
<gene>
    <name evidence="2" type="ORF">DFL_005339</name>
</gene>
<dbReference type="RefSeq" id="XP_067492638.1">
    <property type="nucleotide sequence ID" value="XM_067634584.1"/>
</dbReference>
<keyword evidence="3" id="KW-1185">Reference proteome</keyword>
<dbReference type="OrthoDB" id="5368852at2759"/>
<reference evidence="2 3" key="1">
    <citation type="submission" date="2019-01" db="EMBL/GenBank/DDBJ databases">
        <title>Intercellular communication is required for trap formation in the nematode-trapping fungus Duddingtonia flagrans.</title>
        <authorList>
            <person name="Youssar L."/>
            <person name="Wernet V."/>
            <person name="Hensel N."/>
            <person name="Hildebrandt H.-G."/>
            <person name="Fischer R."/>
        </authorList>
    </citation>
    <scope>NUCLEOTIDE SEQUENCE [LARGE SCALE GENOMIC DNA]</scope>
    <source>
        <strain evidence="2 3">CBS H-5679</strain>
    </source>
</reference>
<evidence type="ECO:0000313" key="2">
    <source>
        <dbReference type="EMBL" id="RVD87094.1"/>
    </source>
</evidence>
<dbReference type="AlphaFoldDB" id="A0A437A7C6"/>
<dbReference type="EMBL" id="SAEB01000006">
    <property type="protein sequence ID" value="RVD87094.1"/>
    <property type="molecule type" value="Genomic_DNA"/>
</dbReference>
<proteinExistence type="predicted"/>
<dbReference type="VEuPathDB" id="FungiDB:DFL_005339"/>
<organism evidence="2 3">
    <name type="scientific">Arthrobotrys flagrans</name>
    <name type="common">Nematode-trapping fungus</name>
    <name type="synonym">Trichothecium flagrans</name>
    <dbReference type="NCBI Taxonomy" id="97331"/>
    <lineage>
        <taxon>Eukaryota</taxon>
        <taxon>Fungi</taxon>
        <taxon>Dikarya</taxon>
        <taxon>Ascomycota</taxon>
        <taxon>Pezizomycotina</taxon>
        <taxon>Orbiliomycetes</taxon>
        <taxon>Orbiliales</taxon>
        <taxon>Orbiliaceae</taxon>
        <taxon>Arthrobotrys</taxon>
    </lineage>
</organism>
<protein>
    <submittedName>
        <fullName evidence="2">Uncharacterized protein</fullName>
    </submittedName>
</protein>
<evidence type="ECO:0000313" key="3">
    <source>
        <dbReference type="Proteomes" id="UP000283090"/>
    </source>
</evidence>